<protein>
    <submittedName>
        <fullName evidence="3">Uncharacterized protein</fullName>
    </submittedName>
</protein>
<reference evidence="3 4" key="1">
    <citation type="journal article" date="2019" name="Sci. Rep.">
        <title>A high-quality genome of Eragrostis curvula grass provides insights into Poaceae evolution and supports new strategies to enhance forage quality.</title>
        <authorList>
            <person name="Carballo J."/>
            <person name="Santos B.A.C.M."/>
            <person name="Zappacosta D."/>
            <person name="Garbus I."/>
            <person name="Selva J.P."/>
            <person name="Gallo C.A."/>
            <person name="Diaz A."/>
            <person name="Albertini E."/>
            <person name="Caccamo M."/>
            <person name="Echenique V."/>
        </authorList>
    </citation>
    <scope>NUCLEOTIDE SEQUENCE [LARGE SCALE GENOMIC DNA]</scope>
    <source>
        <strain evidence="4">cv. Victoria</strain>
        <tissue evidence="3">Leaf</tissue>
    </source>
</reference>
<dbReference type="AlphaFoldDB" id="A0A5J9UUV6"/>
<evidence type="ECO:0000313" key="3">
    <source>
        <dbReference type="EMBL" id="TVU27679.1"/>
    </source>
</evidence>
<feature type="non-terminal residue" evidence="3">
    <location>
        <position position="1"/>
    </location>
</feature>
<accession>A0A5J9UUV6</accession>
<feature type="region of interest" description="Disordered" evidence="1">
    <location>
        <begin position="101"/>
        <end position="172"/>
    </location>
</feature>
<dbReference type="Gramene" id="TVU27679">
    <property type="protein sequence ID" value="TVU27679"/>
    <property type="gene ID" value="EJB05_19176"/>
</dbReference>
<evidence type="ECO:0000313" key="2">
    <source>
        <dbReference type="EMBL" id="TVU07489.1"/>
    </source>
</evidence>
<name>A0A5J9UUV6_9POAL</name>
<feature type="compositionally biased region" description="Low complexity" evidence="1">
    <location>
        <begin position="103"/>
        <end position="120"/>
    </location>
</feature>
<dbReference type="EMBL" id="RWGY01000011">
    <property type="protein sequence ID" value="TVU27679.1"/>
    <property type="molecule type" value="Genomic_DNA"/>
</dbReference>
<gene>
    <name evidence="3" type="ORF">EJB05_19176</name>
    <name evidence="2" type="ORF">EJB05_46812</name>
</gene>
<dbReference type="Proteomes" id="UP000324897">
    <property type="component" value="Chromosome 1"/>
</dbReference>
<organism evidence="3 4">
    <name type="scientific">Eragrostis curvula</name>
    <name type="common">weeping love grass</name>
    <dbReference type="NCBI Taxonomy" id="38414"/>
    <lineage>
        <taxon>Eukaryota</taxon>
        <taxon>Viridiplantae</taxon>
        <taxon>Streptophyta</taxon>
        <taxon>Embryophyta</taxon>
        <taxon>Tracheophyta</taxon>
        <taxon>Spermatophyta</taxon>
        <taxon>Magnoliopsida</taxon>
        <taxon>Liliopsida</taxon>
        <taxon>Poales</taxon>
        <taxon>Poaceae</taxon>
        <taxon>PACMAD clade</taxon>
        <taxon>Chloridoideae</taxon>
        <taxon>Eragrostideae</taxon>
        <taxon>Eragrostidinae</taxon>
        <taxon>Eragrostis</taxon>
    </lineage>
</organism>
<dbReference type="Gramene" id="TVU07489">
    <property type="protein sequence ID" value="TVU07489"/>
    <property type="gene ID" value="EJB05_46812"/>
</dbReference>
<evidence type="ECO:0000313" key="4">
    <source>
        <dbReference type="Proteomes" id="UP000324897"/>
    </source>
</evidence>
<sequence>METEMSVGMRNLAAHSCASKKSLDTLAATHDMSGRAAGSLATHRSATAVSDSAASTGNESLSRRSTHRRMASPPPSAAAASAVSISDVRSYSPLARFTSSYRTGSCPDSSSSSTTPSANTSERRDGGPPAMSSGDMYPRVPSIRRPRLPVRRCPEPLASSSSSFLSSGSSPARSAAPKWAILARKRGPFVLGCSFPFFSSSPAGTTD</sequence>
<dbReference type="EMBL" id="RWGY01000044">
    <property type="protein sequence ID" value="TVU07489.1"/>
    <property type="molecule type" value="Genomic_DNA"/>
</dbReference>
<feature type="compositionally biased region" description="Low complexity" evidence="1">
    <location>
        <begin position="45"/>
        <end position="56"/>
    </location>
</feature>
<keyword evidence="4" id="KW-1185">Reference proteome</keyword>
<feature type="region of interest" description="Disordered" evidence="1">
    <location>
        <begin position="33"/>
        <end position="84"/>
    </location>
</feature>
<comment type="caution">
    <text evidence="3">The sequence shown here is derived from an EMBL/GenBank/DDBJ whole genome shotgun (WGS) entry which is preliminary data.</text>
</comment>
<proteinExistence type="predicted"/>
<evidence type="ECO:0000256" key="1">
    <source>
        <dbReference type="SAM" id="MobiDB-lite"/>
    </source>
</evidence>
<feature type="compositionally biased region" description="Low complexity" evidence="1">
    <location>
        <begin position="158"/>
        <end position="172"/>
    </location>
</feature>